<feature type="transmembrane region" description="Helical" evidence="15">
    <location>
        <begin position="258"/>
        <end position="286"/>
    </location>
</feature>
<comment type="pathway">
    <text evidence="3">Sphingolipid metabolism.</text>
</comment>
<dbReference type="Proteomes" id="UP000694421">
    <property type="component" value="Unplaced"/>
</dbReference>
<dbReference type="Pfam" id="PF03798">
    <property type="entry name" value="TRAM_LAG1_CLN8"/>
    <property type="match status" value="1"/>
</dbReference>
<keyword evidence="12 14" id="KW-0539">Nucleus</keyword>
<feature type="transmembrane region" description="Helical" evidence="15">
    <location>
        <begin position="205"/>
        <end position="224"/>
    </location>
</feature>
<dbReference type="UniPathway" id="UPA00222"/>
<dbReference type="InterPro" id="IPR016439">
    <property type="entry name" value="Lag1/Lac1-like"/>
</dbReference>
<feature type="transmembrane region" description="Helical" evidence="15">
    <location>
        <begin position="175"/>
        <end position="193"/>
    </location>
</feature>
<keyword evidence="19" id="KW-1185">Reference proteome</keyword>
<dbReference type="GO" id="GO:0050291">
    <property type="term" value="F:sphingosine N-acyltransferase activity"/>
    <property type="evidence" value="ECO:0007669"/>
    <property type="project" value="Ensembl"/>
</dbReference>
<feature type="DNA-binding region" description="Homeobox" evidence="12">
    <location>
        <begin position="89"/>
        <end position="126"/>
    </location>
</feature>
<keyword evidence="4" id="KW-0444">Lipid biosynthesis</keyword>
<dbReference type="GO" id="GO:0005634">
    <property type="term" value="C:nucleus"/>
    <property type="evidence" value="ECO:0007669"/>
    <property type="project" value="UniProtKB-SubCell"/>
</dbReference>
<dbReference type="GeneTree" id="ENSGT01030000234515"/>
<keyword evidence="12 14" id="KW-0371">Homeobox</keyword>
<evidence type="ECO:0000256" key="12">
    <source>
        <dbReference type="PROSITE-ProRule" id="PRU00108"/>
    </source>
</evidence>
<sequence length="363" mass="43293">MKHVIDTLYNWFWWENFWMPANCSWADFQDRHDFVAPKPHQLFAIFPYAVAMLGIRFLVERFIAAPLANSFGIKNVERIKPLPHPILERFFKERTKKPSQLEISKLAKKCNWSVHLVEKWFRRRRNLEIPTLYKKFQESCFRHILLHPWRNPQYFAVPRNNQLSFSLQSVLPSQYWYYMLEMSFYLSLLFTLGTDTKRKDFRAHVVHHLAALALMFSSWSANYIRLGTLVMLVHDIADVPLEAAKLFNYARWEKTCSALFVTFAITFFISRFIFFPFCTTVVMAYFVFNGQLLILQALHIYWGYFVFQILKKFIFLKVRGPNFQPNARKAYWPMSLDNGGNCFKTLSVCRLNYEVDLNQKVEF</sequence>
<dbReference type="Pfam" id="PF00046">
    <property type="entry name" value="Homeodomain"/>
    <property type="match status" value="1"/>
</dbReference>
<keyword evidence="7" id="KW-0256">Endoplasmic reticulum</keyword>
<keyword evidence="9" id="KW-0443">Lipid metabolism</keyword>
<protein>
    <submittedName>
        <fullName evidence="18">Ceramide synthase 3</fullName>
    </submittedName>
</protein>
<dbReference type="GO" id="GO:0005789">
    <property type="term" value="C:endoplasmic reticulum membrane"/>
    <property type="evidence" value="ECO:0007669"/>
    <property type="project" value="UniProtKB-SubCell"/>
</dbReference>
<evidence type="ECO:0000256" key="11">
    <source>
        <dbReference type="ARBA" id="ARBA00049036"/>
    </source>
</evidence>
<keyword evidence="5" id="KW-0808">Transferase</keyword>
<comment type="catalytic activity">
    <reaction evidence="11">
        <text>sphinganine + octadecanoyl-CoA = N-(octadecanoyl)-sphinganine + CoA + H(+)</text>
        <dbReference type="Rhea" id="RHEA:36547"/>
        <dbReference type="ChEBI" id="CHEBI:15378"/>
        <dbReference type="ChEBI" id="CHEBI:57287"/>
        <dbReference type="ChEBI" id="CHEBI:57394"/>
        <dbReference type="ChEBI" id="CHEBI:57817"/>
        <dbReference type="ChEBI" id="CHEBI:67033"/>
    </reaction>
    <physiologicalReaction direction="left-to-right" evidence="11">
        <dbReference type="Rhea" id="RHEA:36548"/>
    </physiologicalReaction>
</comment>
<dbReference type="AlphaFoldDB" id="A0A8D0EBG7"/>
<evidence type="ECO:0000256" key="2">
    <source>
        <dbReference type="ARBA" id="ARBA00004760"/>
    </source>
</evidence>
<feature type="transmembrane region" description="Helical" evidence="15">
    <location>
        <begin position="41"/>
        <end position="59"/>
    </location>
</feature>
<comment type="pathway">
    <text evidence="2">Lipid metabolism; sphingolipid metabolism.</text>
</comment>
<evidence type="ECO:0000256" key="5">
    <source>
        <dbReference type="ARBA" id="ARBA00022679"/>
    </source>
</evidence>
<dbReference type="CDD" id="cd00086">
    <property type="entry name" value="homeodomain"/>
    <property type="match status" value="1"/>
</dbReference>
<dbReference type="PROSITE" id="PS50922">
    <property type="entry name" value="TLC"/>
    <property type="match status" value="1"/>
</dbReference>
<dbReference type="PROSITE" id="PS50071">
    <property type="entry name" value="HOMEOBOX_2"/>
    <property type="match status" value="1"/>
</dbReference>
<dbReference type="PANTHER" id="PTHR12560:SF18">
    <property type="entry name" value="CERAMIDE SYNTHASE 3"/>
    <property type="match status" value="1"/>
</dbReference>
<dbReference type="OMA" id="DHDGLIF"/>
<evidence type="ECO:0000256" key="9">
    <source>
        <dbReference type="ARBA" id="ARBA00023098"/>
    </source>
</evidence>
<proteinExistence type="predicted"/>
<dbReference type="SMART" id="SM00724">
    <property type="entry name" value="TLC"/>
    <property type="match status" value="1"/>
</dbReference>
<keyword evidence="10 13" id="KW-0472">Membrane</keyword>
<dbReference type="Ensembl" id="ENSSMRT00000033771.1">
    <property type="protein sequence ID" value="ENSSMRP00000028936.1"/>
    <property type="gene ID" value="ENSSMRG00000022276.1"/>
</dbReference>
<evidence type="ECO:0000256" key="10">
    <source>
        <dbReference type="ARBA" id="ARBA00023136"/>
    </source>
</evidence>
<evidence type="ECO:0000256" key="8">
    <source>
        <dbReference type="ARBA" id="ARBA00022989"/>
    </source>
</evidence>
<dbReference type="InterPro" id="IPR006634">
    <property type="entry name" value="TLC-dom"/>
</dbReference>
<evidence type="ECO:0000313" key="18">
    <source>
        <dbReference type="Ensembl" id="ENSSMRP00000028936.1"/>
    </source>
</evidence>
<evidence type="ECO:0000256" key="14">
    <source>
        <dbReference type="RuleBase" id="RU000682"/>
    </source>
</evidence>
<dbReference type="GO" id="GO:0046513">
    <property type="term" value="P:ceramide biosynthetic process"/>
    <property type="evidence" value="ECO:0007669"/>
    <property type="project" value="Ensembl"/>
</dbReference>
<reference evidence="18" key="2">
    <citation type="submission" date="2025-09" db="UniProtKB">
        <authorList>
            <consortium name="Ensembl"/>
        </authorList>
    </citation>
    <scope>IDENTIFICATION</scope>
</reference>
<dbReference type="GO" id="GO:0070268">
    <property type="term" value="P:cornification"/>
    <property type="evidence" value="ECO:0007669"/>
    <property type="project" value="Ensembl"/>
</dbReference>
<dbReference type="InterPro" id="IPR001356">
    <property type="entry name" value="HD"/>
</dbReference>
<evidence type="ECO:0000259" key="17">
    <source>
        <dbReference type="PROSITE" id="PS50922"/>
    </source>
</evidence>
<dbReference type="FunFam" id="1.10.10.60:FF:000020">
    <property type="entry name" value="Ceramide synthase 5"/>
    <property type="match status" value="1"/>
</dbReference>
<dbReference type="SUPFAM" id="SSF46689">
    <property type="entry name" value="Homeodomain-like"/>
    <property type="match status" value="1"/>
</dbReference>
<dbReference type="Gene3D" id="1.10.10.60">
    <property type="entry name" value="Homeodomain-like"/>
    <property type="match status" value="1"/>
</dbReference>
<dbReference type="PIRSF" id="PIRSF005225">
    <property type="entry name" value="LAG1_LAC1"/>
    <property type="match status" value="1"/>
</dbReference>
<feature type="domain" description="Homeobox" evidence="16">
    <location>
        <begin position="87"/>
        <end position="125"/>
    </location>
</feature>
<dbReference type="InterPro" id="IPR009057">
    <property type="entry name" value="Homeodomain-like_sf"/>
</dbReference>
<evidence type="ECO:0000256" key="15">
    <source>
        <dbReference type="SAM" id="Phobius"/>
    </source>
</evidence>
<evidence type="ECO:0000256" key="13">
    <source>
        <dbReference type="PROSITE-ProRule" id="PRU00205"/>
    </source>
</evidence>
<organism evidence="18 19">
    <name type="scientific">Salvator merianae</name>
    <name type="common">Argentine black and white tegu</name>
    <name type="synonym">Tupinambis merianae</name>
    <dbReference type="NCBI Taxonomy" id="96440"/>
    <lineage>
        <taxon>Eukaryota</taxon>
        <taxon>Metazoa</taxon>
        <taxon>Chordata</taxon>
        <taxon>Craniata</taxon>
        <taxon>Vertebrata</taxon>
        <taxon>Euteleostomi</taxon>
        <taxon>Lepidosauria</taxon>
        <taxon>Squamata</taxon>
        <taxon>Bifurcata</taxon>
        <taxon>Unidentata</taxon>
        <taxon>Episquamata</taxon>
        <taxon>Laterata</taxon>
        <taxon>Teiioidea</taxon>
        <taxon>Teiidae</taxon>
        <taxon>Salvator</taxon>
    </lineage>
</organism>
<dbReference type="PANTHER" id="PTHR12560">
    <property type="entry name" value="LONGEVITY ASSURANCE FACTOR 1 LAG1"/>
    <property type="match status" value="1"/>
</dbReference>
<evidence type="ECO:0000256" key="6">
    <source>
        <dbReference type="ARBA" id="ARBA00022692"/>
    </source>
</evidence>
<comment type="subcellular location">
    <subcellularLocation>
        <location evidence="1">Endoplasmic reticulum membrane</location>
        <topology evidence="1">Multi-pass membrane protein</topology>
    </subcellularLocation>
    <subcellularLocation>
        <location evidence="12 14">Nucleus</location>
    </subcellularLocation>
</comment>
<name>A0A8D0EBG7_SALMN</name>
<keyword evidence="12 14" id="KW-0238">DNA-binding</keyword>
<keyword evidence="8 15" id="KW-1133">Transmembrane helix</keyword>
<evidence type="ECO:0000256" key="4">
    <source>
        <dbReference type="ARBA" id="ARBA00022516"/>
    </source>
</evidence>
<evidence type="ECO:0000313" key="19">
    <source>
        <dbReference type="Proteomes" id="UP000694421"/>
    </source>
</evidence>
<reference evidence="18" key="1">
    <citation type="submission" date="2025-08" db="UniProtKB">
        <authorList>
            <consortium name="Ensembl"/>
        </authorList>
    </citation>
    <scope>IDENTIFICATION</scope>
</reference>
<evidence type="ECO:0000256" key="1">
    <source>
        <dbReference type="ARBA" id="ARBA00004477"/>
    </source>
</evidence>
<evidence type="ECO:0000259" key="16">
    <source>
        <dbReference type="PROSITE" id="PS50071"/>
    </source>
</evidence>
<dbReference type="GO" id="GO:0003677">
    <property type="term" value="F:DNA binding"/>
    <property type="evidence" value="ECO:0007669"/>
    <property type="project" value="UniProtKB-UniRule"/>
</dbReference>
<keyword evidence="6 13" id="KW-0812">Transmembrane</keyword>
<evidence type="ECO:0000256" key="3">
    <source>
        <dbReference type="ARBA" id="ARBA00004991"/>
    </source>
</evidence>
<evidence type="ECO:0000256" key="7">
    <source>
        <dbReference type="ARBA" id="ARBA00022824"/>
    </source>
</evidence>
<feature type="transmembrane region" description="Helical" evidence="15">
    <location>
        <begin position="292"/>
        <end position="310"/>
    </location>
</feature>
<feature type="domain" description="TLC" evidence="17">
    <location>
        <begin position="120"/>
        <end position="315"/>
    </location>
</feature>
<accession>A0A8D0EBG7</accession>